<accession>A0A1V4J007</accession>
<reference evidence="2 3" key="1">
    <citation type="submission" date="2017-03" db="EMBL/GenBank/DDBJ databases">
        <title>Genome sequence of Clostridium chromiireducens DSM 23318.</title>
        <authorList>
            <person name="Poehlein A."/>
            <person name="Daniel R."/>
        </authorList>
    </citation>
    <scope>NUCLEOTIDE SEQUENCE [LARGE SCALE GENOMIC DNA]</scope>
    <source>
        <strain evidence="2 3">DSM 23318</strain>
    </source>
</reference>
<evidence type="ECO:0000256" key="1">
    <source>
        <dbReference type="SAM" id="MobiDB-lite"/>
    </source>
</evidence>
<feature type="compositionally biased region" description="Basic and acidic residues" evidence="1">
    <location>
        <begin position="43"/>
        <end position="53"/>
    </location>
</feature>
<proteinExistence type="predicted"/>
<feature type="compositionally biased region" description="Basic and acidic residues" evidence="1">
    <location>
        <begin position="1"/>
        <end position="11"/>
    </location>
</feature>
<dbReference type="STRING" id="225345.CLCHR_06980"/>
<dbReference type="EMBL" id="MZGT01000007">
    <property type="protein sequence ID" value="OPJ65506.1"/>
    <property type="molecule type" value="Genomic_DNA"/>
</dbReference>
<sequence length="79" mass="9286">MSNNNDKKINSRIDLSQYNRNRKAKEEEPIHFEPTYLSRLFHKPTDDDPAERQKAREALFRSLKEGKQNPKPPSGTFTK</sequence>
<dbReference type="Proteomes" id="UP000191056">
    <property type="component" value="Unassembled WGS sequence"/>
</dbReference>
<keyword evidence="3" id="KW-1185">Reference proteome</keyword>
<gene>
    <name evidence="2" type="ORF">CLCHR_06980</name>
</gene>
<evidence type="ECO:0000313" key="3">
    <source>
        <dbReference type="Proteomes" id="UP000191056"/>
    </source>
</evidence>
<evidence type="ECO:0000313" key="2">
    <source>
        <dbReference type="EMBL" id="OPJ65506.1"/>
    </source>
</evidence>
<organism evidence="2 3">
    <name type="scientific">Clostridium chromiireducens</name>
    <dbReference type="NCBI Taxonomy" id="225345"/>
    <lineage>
        <taxon>Bacteria</taxon>
        <taxon>Bacillati</taxon>
        <taxon>Bacillota</taxon>
        <taxon>Clostridia</taxon>
        <taxon>Eubacteriales</taxon>
        <taxon>Clostridiaceae</taxon>
        <taxon>Clostridium</taxon>
    </lineage>
</organism>
<comment type="caution">
    <text evidence="2">The sequence shown here is derived from an EMBL/GenBank/DDBJ whole genome shotgun (WGS) entry which is preliminary data.</text>
</comment>
<name>A0A1V4J007_9CLOT</name>
<feature type="region of interest" description="Disordered" evidence="1">
    <location>
        <begin position="1"/>
        <end position="53"/>
    </location>
</feature>
<dbReference type="RefSeq" id="WP_079438294.1">
    <property type="nucleotide sequence ID" value="NZ_MZGT01000007.1"/>
</dbReference>
<protein>
    <submittedName>
        <fullName evidence="2">Uncharacterized protein</fullName>
    </submittedName>
</protein>
<dbReference type="AlphaFoldDB" id="A0A1V4J007"/>